<proteinExistence type="predicted"/>
<dbReference type="EMBL" id="BOPO01000006">
    <property type="protein sequence ID" value="GIL25465.1"/>
    <property type="molecule type" value="Genomic_DNA"/>
</dbReference>
<comment type="caution">
    <text evidence="1">The sequence shown here is derived from an EMBL/GenBank/DDBJ whole genome shotgun (WGS) entry which is preliminary data.</text>
</comment>
<sequence length="314" mass="34206">MTGDDYDQRSLQRRREVLALPMVALQHPRHLAPTNRLEWRTVPDAVGVGPEGAAYAVWPHSIDSRRKQVASYTEAGLGAVAEIQTQLRVRFVQPLPGDQLLLVAARARRQPLNAEIWNWQGQRTGVGQLGDAIESLLTTPSGKVWVGYFDEALGGRGPEGHGLARFSSSLDSEWLYPGGSSLPSIVDCYTLNVDGEDAYCCPYTGFHLLAMRGDTVTDRGPAPHHFADGLLIDGTRGALIGGQQAEYDQATPMHLDTRRVAAAGAPRRIVRPNGIEIAGRGYQCRGPNLHVFINNTWYQIGLDTLTAPPPAVSI</sequence>
<dbReference type="AlphaFoldDB" id="A0A8J4EIY7"/>
<protein>
    <submittedName>
        <fullName evidence="1">Uncharacterized protein</fullName>
    </submittedName>
</protein>
<evidence type="ECO:0000313" key="2">
    <source>
        <dbReference type="Proteomes" id="UP000614996"/>
    </source>
</evidence>
<gene>
    <name evidence="1" type="ORF">NUM_07200</name>
</gene>
<reference evidence="2" key="1">
    <citation type="journal article" date="2021" name="Int. J. Syst. Evol. Microbiol.">
        <title>Actinocatenispora comari sp. nov., an endophytic actinomycete isolated from aerial parts of Comarum salesowianum.</title>
        <authorList>
            <person name="Oyunbileg N."/>
            <person name="Iizaka Y."/>
            <person name="Hamada M."/>
            <person name="Davaapurev B.O."/>
            <person name="Fukumoto A."/>
            <person name="Tsetseg B."/>
            <person name="Kato F."/>
            <person name="Tamura T."/>
            <person name="Batkhuu J."/>
            <person name="Anzai Y."/>
        </authorList>
    </citation>
    <scope>NUCLEOTIDE SEQUENCE [LARGE SCALE GENOMIC DNA]</scope>
    <source>
        <strain evidence="2">NUM-2625</strain>
    </source>
</reference>
<dbReference type="Proteomes" id="UP000614996">
    <property type="component" value="Unassembled WGS sequence"/>
</dbReference>
<evidence type="ECO:0000313" key="1">
    <source>
        <dbReference type="EMBL" id="GIL25465.1"/>
    </source>
</evidence>
<organism evidence="1 2">
    <name type="scientific">Actinocatenispora comari</name>
    <dbReference type="NCBI Taxonomy" id="2807577"/>
    <lineage>
        <taxon>Bacteria</taxon>
        <taxon>Bacillati</taxon>
        <taxon>Actinomycetota</taxon>
        <taxon>Actinomycetes</taxon>
        <taxon>Micromonosporales</taxon>
        <taxon>Micromonosporaceae</taxon>
        <taxon>Actinocatenispora</taxon>
    </lineage>
</organism>
<accession>A0A8J4EIY7</accession>
<keyword evidence="2" id="KW-1185">Reference proteome</keyword>
<name>A0A8J4EIY7_9ACTN</name>